<organism evidence="10 11">
    <name type="scientific">Brevibacillus centrosporus</name>
    <dbReference type="NCBI Taxonomy" id="54910"/>
    <lineage>
        <taxon>Bacteria</taxon>
        <taxon>Bacillati</taxon>
        <taxon>Bacillota</taxon>
        <taxon>Bacilli</taxon>
        <taxon>Bacillales</taxon>
        <taxon>Paenibacillaceae</taxon>
        <taxon>Brevibacillus</taxon>
    </lineage>
</organism>
<dbReference type="InterPro" id="IPR008844">
    <property type="entry name" value="Spore_GerAC-like"/>
</dbReference>
<dbReference type="Pfam" id="PF25198">
    <property type="entry name" value="Spore_GerAC_N"/>
    <property type="match status" value="1"/>
</dbReference>
<evidence type="ECO:0000259" key="8">
    <source>
        <dbReference type="Pfam" id="PF05504"/>
    </source>
</evidence>
<protein>
    <submittedName>
        <fullName evidence="10">Germination protein, Ger(X)C family</fullName>
    </submittedName>
</protein>
<evidence type="ECO:0000259" key="9">
    <source>
        <dbReference type="Pfam" id="PF25198"/>
    </source>
</evidence>
<dbReference type="EMBL" id="FORT01000015">
    <property type="protein sequence ID" value="SFK55997.1"/>
    <property type="molecule type" value="Genomic_DNA"/>
</dbReference>
<evidence type="ECO:0000256" key="1">
    <source>
        <dbReference type="ARBA" id="ARBA00004635"/>
    </source>
</evidence>
<dbReference type="PANTHER" id="PTHR35789">
    <property type="entry name" value="SPORE GERMINATION PROTEIN B3"/>
    <property type="match status" value="1"/>
</dbReference>
<gene>
    <name evidence="10" type="ORF">SAMN05518846_11576</name>
</gene>
<evidence type="ECO:0000313" key="10">
    <source>
        <dbReference type="EMBL" id="SFK55997.1"/>
    </source>
</evidence>
<sequence>MQVVDPGEVAANKGGTSGRTPVTMYHMSAPTIFEALRKMTTVSPRKIYNSHLGILVIGEAVAKDGLGEVLDFVSRDQEMRTDFYIVVAKEGHTAEEALKILTPIEKIPANNLFHSLAASAKAWAPSTTVTLDQLIADLVSEGKQPVLTGLRINGNAQIGQTNANLEKIDNAATLQYTGLAVFKEDKLIGWLNQNDSIGYNFILNNIKSTVGDLACPGG</sequence>
<dbReference type="PANTHER" id="PTHR35789:SF1">
    <property type="entry name" value="SPORE GERMINATION PROTEIN B3"/>
    <property type="match status" value="1"/>
</dbReference>
<keyword evidence="5" id="KW-0472">Membrane</keyword>
<dbReference type="AlphaFoldDB" id="A0A1I4AJ18"/>
<evidence type="ECO:0000256" key="5">
    <source>
        <dbReference type="ARBA" id="ARBA00023136"/>
    </source>
</evidence>
<feature type="domain" description="Spore germination GerAC-like C-terminal" evidence="8">
    <location>
        <begin position="177"/>
        <end position="217"/>
    </location>
</feature>
<proteinExistence type="inferred from homology"/>
<reference evidence="11" key="1">
    <citation type="submission" date="2016-10" db="EMBL/GenBank/DDBJ databases">
        <authorList>
            <person name="Varghese N."/>
            <person name="Submissions S."/>
        </authorList>
    </citation>
    <scope>NUCLEOTIDE SEQUENCE [LARGE SCALE GENOMIC DNA]</scope>
    <source>
        <strain evidence="11">OK042</strain>
    </source>
</reference>
<dbReference type="GO" id="GO:0016020">
    <property type="term" value="C:membrane"/>
    <property type="evidence" value="ECO:0007669"/>
    <property type="project" value="UniProtKB-SubCell"/>
</dbReference>
<dbReference type="Pfam" id="PF05504">
    <property type="entry name" value="Spore_GerAC"/>
    <property type="match status" value="1"/>
</dbReference>
<dbReference type="GO" id="GO:0009847">
    <property type="term" value="P:spore germination"/>
    <property type="evidence" value="ECO:0007669"/>
    <property type="project" value="InterPro"/>
</dbReference>
<accession>A0A1I4AJ18</accession>
<dbReference type="STRING" id="1884381.SAMN05518846_11576"/>
<evidence type="ECO:0000313" key="11">
    <source>
        <dbReference type="Proteomes" id="UP000198915"/>
    </source>
</evidence>
<feature type="domain" description="Spore germination protein N-terminal" evidence="9">
    <location>
        <begin position="2"/>
        <end position="151"/>
    </location>
</feature>
<evidence type="ECO:0000256" key="2">
    <source>
        <dbReference type="ARBA" id="ARBA00007886"/>
    </source>
</evidence>
<keyword evidence="3" id="KW-0309">Germination</keyword>
<dbReference type="InterPro" id="IPR046953">
    <property type="entry name" value="Spore_GerAC-like_C"/>
</dbReference>
<evidence type="ECO:0000256" key="3">
    <source>
        <dbReference type="ARBA" id="ARBA00022544"/>
    </source>
</evidence>
<evidence type="ECO:0000256" key="6">
    <source>
        <dbReference type="ARBA" id="ARBA00023139"/>
    </source>
</evidence>
<keyword evidence="11" id="KW-1185">Reference proteome</keyword>
<keyword evidence="6" id="KW-0564">Palmitate</keyword>
<dbReference type="Proteomes" id="UP000198915">
    <property type="component" value="Unassembled WGS sequence"/>
</dbReference>
<comment type="similarity">
    <text evidence="2">Belongs to the GerABKC lipoprotein family.</text>
</comment>
<name>A0A1I4AJ18_9BACL</name>
<keyword evidence="7" id="KW-0449">Lipoprotein</keyword>
<dbReference type="InterPro" id="IPR057336">
    <property type="entry name" value="GerAC_N"/>
</dbReference>
<evidence type="ECO:0000256" key="7">
    <source>
        <dbReference type="ARBA" id="ARBA00023288"/>
    </source>
</evidence>
<keyword evidence="4" id="KW-0732">Signal</keyword>
<comment type="subcellular location">
    <subcellularLocation>
        <location evidence="1">Membrane</location>
        <topology evidence="1">Lipid-anchor</topology>
    </subcellularLocation>
</comment>
<evidence type="ECO:0000256" key="4">
    <source>
        <dbReference type="ARBA" id="ARBA00022729"/>
    </source>
</evidence>